<dbReference type="SUPFAM" id="SSF56091">
    <property type="entry name" value="DNA ligase/mRNA capping enzyme, catalytic domain"/>
    <property type="match status" value="1"/>
</dbReference>
<dbReference type="Gene3D" id="3.30.470.30">
    <property type="entry name" value="DNA ligase/mRNA capping enzyme"/>
    <property type="match status" value="1"/>
</dbReference>
<dbReference type="CDD" id="cd07905">
    <property type="entry name" value="Adenylation_DNA_ligase_LigC"/>
    <property type="match status" value="1"/>
</dbReference>
<comment type="similarity">
    <text evidence="1">Belongs to the ATP-dependent DNA ligase family.</text>
</comment>
<organism evidence="5 6">
    <name type="scientific">Streptomyces olindensis</name>
    <dbReference type="NCBI Taxonomy" id="358823"/>
    <lineage>
        <taxon>Bacteria</taxon>
        <taxon>Bacillati</taxon>
        <taxon>Actinomycetota</taxon>
        <taxon>Actinomycetes</taxon>
        <taxon>Kitasatosporales</taxon>
        <taxon>Streptomycetaceae</taxon>
        <taxon>Streptomyces</taxon>
    </lineage>
</organism>
<keyword evidence="2 5" id="KW-0436">Ligase</keyword>
<comment type="catalytic activity">
    <reaction evidence="3">
        <text>ATP + (deoxyribonucleotide)n-3'-hydroxyl + 5'-phospho-(deoxyribonucleotide)m = (deoxyribonucleotide)n+m + AMP + diphosphate.</text>
        <dbReference type="EC" id="6.5.1.1"/>
    </reaction>
</comment>
<dbReference type="InterPro" id="IPR012310">
    <property type="entry name" value="DNA_ligase_ATP-dep_cent"/>
</dbReference>
<evidence type="ECO:0000313" key="5">
    <source>
        <dbReference type="EMBL" id="MEU2264948.1"/>
    </source>
</evidence>
<dbReference type="Proteomes" id="UP001550603">
    <property type="component" value="Unassembled WGS sequence"/>
</dbReference>
<dbReference type="InterPro" id="IPR050191">
    <property type="entry name" value="ATP-dep_DNA_ligase"/>
</dbReference>
<dbReference type="EMBL" id="JBEYBN010000001">
    <property type="protein sequence ID" value="MEU2264948.1"/>
    <property type="molecule type" value="Genomic_DNA"/>
</dbReference>
<evidence type="ECO:0000256" key="2">
    <source>
        <dbReference type="ARBA" id="ARBA00022598"/>
    </source>
</evidence>
<dbReference type="PROSITE" id="PS50160">
    <property type="entry name" value="DNA_LIGASE_A3"/>
    <property type="match status" value="1"/>
</dbReference>
<evidence type="ECO:0000259" key="4">
    <source>
        <dbReference type="PROSITE" id="PS50160"/>
    </source>
</evidence>
<evidence type="ECO:0000256" key="3">
    <source>
        <dbReference type="ARBA" id="ARBA00034003"/>
    </source>
</evidence>
<proteinExistence type="inferred from homology"/>
<dbReference type="RefSeq" id="WP_359784290.1">
    <property type="nucleotide sequence ID" value="NZ_JBEYBN010000001.1"/>
</dbReference>
<protein>
    <submittedName>
        <fullName evidence="5">ATP-dependent DNA ligase</fullName>
    </submittedName>
</protein>
<dbReference type="InterPro" id="IPR044119">
    <property type="entry name" value="Adenylation_LigC-like"/>
</dbReference>
<sequence length="328" mass="35265">MALTPPVQPMLAEARSEVPPARALPGGLAFEQKPDGYRALLFAGPGRAYLQSRRGADLGAAFIEIAAAGRALSVPLVLDGELVVAQEGRLDFGQLQQRSRRRGAGARLAARETPAHLIVFDVLDTADGPLLDEPYRARRALLETLFADGVLAAPFVLCPATTDRAIADDWLDPAWGAAGIEGVVVKGLSQKYQPGRRGWIKVRARASAEAVVAAVTGRVTAPSTLLLGRYDSHGRLRFIARTVPLSATARREVGGLLYPGDDTHPWEGVRFSAAWGTREAIDHRPVQPDVVVEFAGDTAIDAGRYRHPVRYLRVRDDVSPDQLPPVGA</sequence>
<keyword evidence="6" id="KW-1185">Reference proteome</keyword>
<dbReference type="InterPro" id="IPR044117">
    <property type="entry name" value="OBF_LigC-like"/>
</dbReference>
<evidence type="ECO:0000313" key="6">
    <source>
        <dbReference type="Proteomes" id="UP001550603"/>
    </source>
</evidence>
<dbReference type="PANTHER" id="PTHR45674:SF4">
    <property type="entry name" value="DNA LIGASE 1"/>
    <property type="match status" value="1"/>
</dbReference>
<evidence type="ECO:0000256" key="1">
    <source>
        <dbReference type="ARBA" id="ARBA00007572"/>
    </source>
</evidence>
<gene>
    <name evidence="5" type="ORF">ABZ568_00540</name>
</gene>
<comment type="caution">
    <text evidence="5">The sequence shown here is derived from an EMBL/GenBank/DDBJ whole genome shotgun (WGS) entry which is preliminary data.</text>
</comment>
<dbReference type="Pfam" id="PF01068">
    <property type="entry name" value="DNA_ligase_A_M"/>
    <property type="match status" value="1"/>
</dbReference>
<accession>A0ABV2XLS5</accession>
<dbReference type="InterPro" id="IPR012340">
    <property type="entry name" value="NA-bd_OB-fold"/>
</dbReference>
<reference evidence="5 6" key="1">
    <citation type="submission" date="2024-06" db="EMBL/GenBank/DDBJ databases">
        <title>The Natural Products Discovery Center: Release of the First 8490 Sequenced Strains for Exploring Actinobacteria Biosynthetic Diversity.</title>
        <authorList>
            <person name="Kalkreuter E."/>
            <person name="Kautsar S.A."/>
            <person name="Yang D."/>
            <person name="Bader C.D."/>
            <person name="Teijaro C.N."/>
            <person name="Fluegel L."/>
            <person name="Davis C.M."/>
            <person name="Simpson J.R."/>
            <person name="Lauterbach L."/>
            <person name="Steele A.D."/>
            <person name="Gui C."/>
            <person name="Meng S."/>
            <person name="Li G."/>
            <person name="Viehrig K."/>
            <person name="Ye F."/>
            <person name="Su P."/>
            <person name="Kiefer A.F."/>
            <person name="Nichols A."/>
            <person name="Cepeda A.J."/>
            <person name="Yan W."/>
            <person name="Fan B."/>
            <person name="Jiang Y."/>
            <person name="Adhikari A."/>
            <person name="Zheng C.-J."/>
            <person name="Schuster L."/>
            <person name="Cowan T.M."/>
            <person name="Smanski M.J."/>
            <person name="Chevrette M.G."/>
            <person name="De Carvalho L.P.S."/>
            <person name="Shen B."/>
        </authorList>
    </citation>
    <scope>NUCLEOTIDE SEQUENCE [LARGE SCALE GENOMIC DNA]</scope>
    <source>
        <strain evidence="5 6">NPDC019583</strain>
    </source>
</reference>
<dbReference type="CDD" id="cd07970">
    <property type="entry name" value="OBF_DNA_ligase_LigC"/>
    <property type="match status" value="1"/>
</dbReference>
<name>A0ABV2XLS5_9ACTN</name>
<feature type="domain" description="ATP-dependent DNA ligase family profile" evidence="4">
    <location>
        <begin position="108"/>
        <end position="235"/>
    </location>
</feature>
<dbReference type="GO" id="GO:0016874">
    <property type="term" value="F:ligase activity"/>
    <property type="evidence" value="ECO:0007669"/>
    <property type="project" value="UniProtKB-KW"/>
</dbReference>
<dbReference type="PANTHER" id="PTHR45674">
    <property type="entry name" value="DNA LIGASE 1/3 FAMILY MEMBER"/>
    <property type="match status" value="1"/>
</dbReference>
<dbReference type="Gene3D" id="2.40.50.140">
    <property type="entry name" value="Nucleic acid-binding proteins"/>
    <property type="match status" value="1"/>
</dbReference>